<reference evidence="2" key="1">
    <citation type="journal article" date="2017" name="Appl. Environ. Microbiol.">
        <title>Genomic analysis of Calderihabitans maritimus KKC1, a thermophilic hydrogenogenic carboxydotrophic bacterium isolated from marine sediment.</title>
        <authorList>
            <person name="Omae K."/>
            <person name="Yoneda Y."/>
            <person name="Fukuyama Y."/>
            <person name="Yoshida T."/>
            <person name="Sako Y."/>
        </authorList>
    </citation>
    <scope>NUCLEOTIDE SEQUENCE [LARGE SCALE GENOMIC DNA]</scope>
    <source>
        <strain evidence="2">KKC1</strain>
    </source>
</reference>
<protein>
    <submittedName>
        <fullName evidence="1">Uncharacterized protein</fullName>
    </submittedName>
</protein>
<dbReference type="Proteomes" id="UP000197032">
    <property type="component" value="Unassembled WGS sequence"/>
</dbReference>
<dbReference type="AlphaFoldDB" id="A0A1Z5HT26"/>
<evidence type="ECO:0000313" key="1">
    <source>
        <dbReference type="EMBL" id="GAW92507.1"/>
    </source>
</evidence>
<accession>A0A1Z5HT26</accession>
<name>A0A1Z5HT26_9FIRM</name>
<keyword evidence="2" id="KW-1185">Reference proteome</keyword>
<gene>
    <name evidence="1" type="ORF">KKC1_16610</name>
</gene>
<proteinExistence type="predicted"/>
<sequence length="36" mass="4480">MKLRIDGLITWELVMEVWACWELASEFPWLFLLRQR</sequence>
<evidence type="ECO:0000313" key="2">
    <source>
        <dbReference type="Proteomes" id="UP000197032"/>
    </source>
</evidence>
<comment type="caution">
    <text evidence="1">The sequence shown here is derived from an EMBL/GenBank/DDBJ whole genome shotgun (WGS) entry which is preliminary data.</text>
</comment>
<organism evidence="1 2">
    <name type="scientific">Calderihabitans maritimus</name>
    <dbReference type="NCBI Taxonomy" id="1246530"/>
    <lineage>
        <taxon>Bacteria</taxon>
        <taxon>Bacillati</taxon>
        <taxon>Bacillota</taxon>
        <taxon>Clostridia</taxon>
        <taxon>Neomoorellales</taxon>
        <taxon>Calderihabitantaceae</taxon>
        <taxon>Calderihabitans</taxon>
    </lineage>
</organism>
<dbReference type="EMBL" id="BDGJ01000084">
    <property type="protein sequence ID" value="GAW92507.1"/>
    <property type="molecule type" value="Genomic_DNA"/>
</dbReference>